<organism evidence="2 3">
    <name type="scientific">Aspergillus tubingensis (strain CBS 134.48)</name>
    <dbReference type="NCBI Taxonomy" id="767770"/>
    <lineage>
        <taxon>Eukaryota</taxon>
        <taxon>Fungi</taxon>
        <taxon>Dikarya</taxon>
        <taxon>Ascomycota</taxon>
        <taxon>Pezizomycotina</taxon>
        <taxon>Eurotiomycetes</taxon>
        <taxon>Eurotiomycetidae</taxon>
        <taxon>Eurotiales</taxon>
        <taxon>Aspergillaceae</taxon>
        <taxon>Aspergillus</taxon>
        <taxon>Aspergillus subgen. Circumdati</taxon>
    </lineage>
</organism>
<reference evidence="3" key="1">
    <citation type="journal article" date="2017" name="Genome Biol.">
        <title>Comparative genomics reveals high biological diversity and specific adaptations in the industrially and medically important fungal genus Aspergillus.</title>
        <authorList>
            <person name="de Vries R.P."/>
            <person name="Riley R."/>
            <person name="Wiebenga A."/>
            <person name="Aguilar-Osorio G."/>
            <person name="Amillis S."/>
            <person name="Uchima C.A."/>
            <person name="Anderluh G."/>
            <person name="Asadollahi M."/>
            <person name="Askin M."/>
            <person name="Barry K."/>
            <person name="Battaglia E."/>
            <person name="Bayram O."/>
            <person name="Benocci T."/>
            <person name="Braus-Stromeyer S.A."/>
            <person name="Caldana C."/>
            <person name="Canovas D."/>
            <person name="Cerqueira G.C."/>
            <person name="Chen F."/>
            <person name="Chen W."/>
            <person name="Choi C."/>
            <person name="Clum A."/>
            <person name="Dos Santos R.A."/>
            <person name="Damasio A.R."/>
            <person name="Diallinas G."/>
            <person name="Emri T."/>
            <person name="Fekete E."/>
            <person name="Flipphi M."/>
            <person name="Freyberg S."/>
            <person name="Gallo A."/>
            <person name="Gournas C."/>
            <person name="Habgood R."/>
            <person name="Hainaut M."/>
            <person name="Harispe M.L."/>
            <person name="Henrissat B."/>
            <person name="Hilden K.S."/>
            <person name="Hope R."/>
            <person name="Hossain A."/>
            <person name="Karabika E."/>
            <person name="Karaffa L."/>
            <person name="Karanyi Z."/>
            <person name="Krasevec N."/>
            <person name="Kuo A."/>
            <person name="Kusch H."/>
            <person name="LaButti K."/>
            <person name="Lagendijk E.L."/>
            <person name="Lapidus A."/>
            <person name="Levasseur A."/>
            <person name="Lindquist E."/>
            <person name="Lipzen A."/>
            <person name="Logrieco A.F."/>
            <person name="MacCabe A."/>
            <person name="Maekelae M.R."/>
            <person name="Malavazi I."/>
            <person name="Melin P."/>
            <person name="Meyer V."/>
            <person name="Mielnichuk N."/>
            <person name="Miskei M."/>
            <person name="Molnar A.P."/>
            <person name="Mule G."/>
            <person name="Ngan C.Y."/>
            <person name="Orejas M."/>
            <person name="Orosz E."/>
            <person name="Ouedraogo J.P."/>
            <person name="Overkamp K.M."/>
            <person name="Park H.-S."/>
            <person name="Perrone G."/>
            <person name="Piumi F."/>
            <person name="Punt P.J."/>
            <person name="Ram A.F."/>
            <person name="Ramon A."/>
            <person name="Rauscher S."/>
            <person name="Record E."/>
            <person name="Riano-Pachon D.M."/>
            <person name="Robert V."/>
            <person name="Roehrig J."/>
            <person name="Ruller R."/>
            <person name="Salamov A."/>
            <person name="Salih N.S."/>
            <person name="Samson R.A."/>
            <person name="Sandor E."/>
            <person name="Sanguinetti M."/>
            <person name="Schuetze T."/>
            <person name="Sepcic K."/>
            <person name="Shelest E."/>
            <person name="Sherlock G."/>
            <person name="Sophianopoulou V."/>
            <person name="Squina F.M."/>
            <person name="Sun H."/>
            <person name="Susca A."/>
            <person name="Todd R.B."/>
            <person name="Tsang A."/>
            <person name="Unkles S.E."/>
            <person name="van de Wiele N."/>
            <person name="van Rossen-Uffink D."/>
            <person name="Oliveira J.V."/>
            <person name="Vesth T.C."/>
            <person name="Visser J."/>
            <person name="Yu J.-H."/>
            <person name="Zhou M."/>
            <person name="Andersen M.R."/>
            <person name="Archer D.B."/>
            <person name="Baker S.E."/>
            <person name="Benoit I."/>
            <person name="Brakhage A.A."/>
            <person name="Braus G.H."/>
            <person name="Fischer R."/>
            <person name="Frisvad J.C."/>
            <person name="Goldman G.H."/>
            <person name="Houbraken J."/>
            <person name="Oakley B."/>
            <person name="Pocsi I."/>
            <person name="Scazzocchio C."/>
            <person name="Seiboth B."/>
            <person name="vanKuyk P.A."/>
            <person name="Wortman J."/>
            <person name="Dyer P.S."/>
            <person name="Grigoriev I.V."/>
        </authorList>
    </citation>
    <scope>NUCLEOTIDE SEQUENCE [LARGE SCALE GENOMIC DNA]</scope>
    <source>
        <strain evidence="3">CBS 134.48</strain>
    </source>
</reference>
<evidence type="ECO:0000313" key="3">
    <source>
        <dbReference type="Proteomes" id="UP000184304"/>
    </source>
</evidence>
<name>A0A1L9NCL5_ASPTC</name>
<evidence type="ECO:0000313" key="2">
    <source>
        <dbReference type="EMBL" id="OJI87023.1"/>
    </source>
</evidence>
<keyword evidence="3" id="KW-1185">Reference proteome</keyword>
<gene>
    <name evidence="2" type="ORF">ASPTUDRAFT_40095</name>
</gene>
<evidence type="ECO:0000256" key="1">
    <source>
        <dbReference type="SAM" id="Phobius"/>
    </source>
</evidence>
<feature type="transmembrane region" description="Helical" evidence="1">
    <location>
        <begin position="12"/>
        <end position="35"/>
    </location>
</feature>
<keyword evidence="1" id="KW-1133">Transmembrane helix</keyword>
<feature type="non-terminal residue" evidence="2">
    <location>
        <position position="70"/>
    </location>
</feature>
<dbReference type="Proteomes" id="UP000184304">
    <property type="component" value="Unassembled WGS sequence"/>
</dbReference>
<keyword evidence="1" id="KW-0472">Membrane</keyword>
<accession>A0A1L9NCL5</accession>
<dbReference type="EMBL" id="KV878187">
    <property type="protein sequence ID" value="OJI87023.1"/>
    <property type="molecule type" value="Genomic_DNA"/>
</dbReference>
<dbReference type="AlphaFoldDB" id="A0A1L9NCL5"/>
<dbReference type="VEuPathDB" id="FungiDB:ASPTUDRAFT_40095"/>
<protein>
    <submittedName>
        <fullName evidence="2">Uncharacterized protein</fullName>
    </submittedName>
</protein>
<keyword evidence="1" id="KW-0812">Transmembrane</keyword>
<sequence>MAWGLQGIVPMGMIYCTSYISFPFIPFIPMNTYLYSANISTILEMAVLIPPSSPGWTVFSPFETRRSLAV</sequence>
<proteinExistence type="predicted"/>